<protein>
    <submittedName>
        <fullName evidence="7">Uncharacterized protein</fullName>
    </submittedName>
</protein>
<evidence type="ECO:0000313" key="2">
    <source>
        <dbReference type="EMBL" id="KAA6230494.1"/>
    </source>
</evidence>
<name>A0A432ATH0_CHLPH</name>
<evidence type="ECO:0000313" key="8">
    <source>
        <dbReference type="Proteomes" id="UP000279908"/>
    </source>
</evidence>
<reference evidence="7 8" key="1">
    <citation type="submission" date="2018-12" db="EMBL/GenBank/DDBJ databases">
        <authorList>
            <person name="Lunina O.N."/>
            <person name="Grouzdev D.S."/>
            <person name="Gorlenko V.M."/>
            <person name="Savvichev A.S."/>
        </authorList>
    </citation>
    <scope>NUCLEOTIDE SEQUENCE [LARGE SCALE GENOMIC DNA]</scope>
    <source>
        <strain evidence="7 8">BrKhr-17</strain>
    </source>
</reference>
<keyword evidence="2" id="KW-0614">Plasmid</keyword>
<dbReference type="EMBL" id="VMRG01000002">
    <property type="protein sequence ID" value="KAA6230593.1"/>
    <property type="molecule type" value="Genomic_DNA"/>
</dbReference>
<dbReference type="EMBL" id="VMRG01000001">
    <property type="protein sequence ID" value="KAA6232424.1"/>
    <property type="molecule type" value="Genomic_DNA"/>
</dbReference>
<evidence type="ECO:0000313" key="3">
    <source>
        <dbReference type="EMBL" id="KAA6230593.1"/>
    </source>
</evidence>
<gene>
    <name evidence="7" type="ORF">EKD02_09825</name>
    <name evidence="4" type="ORF">FP507_00370</name>
    <name evidence="5" type="ORF">FP507_04485</name>
    <name evidence="3" type="ORF">FP507_10035</name>
    <name evidence="2" type="ORF">FP507_10770</name>
    <name evidence="6" type="ORF">GJ685_09865</name>
</gene>
<geneLocation type="plasmid" evidence="2">
    <name>pl1</name>
</geneLocation>
<reference evidence="6 10" key="3">
    <citation type="submission" date="2019-11" db="EMBL/GenBank/DDBJ databases">
        <title>Green- and brown-colored morphotypes of Chlorobia in the stratified aquatic ecosystems of Kandalaksha Gulf (White Sea): A model for study of the accessory genome evolution.</title>
        <authorList>
            <person name="Grouzdev D.S."/>
        </authorList>
    </citation>
    <scope>NUCLEOTIDE SEQUENCE [LARGE SCALE GENOMIC DNA]</scope>
    <source>
        <strain evidence="6 10">ZM</strain>
    </source>
</reference>
<dbReference type="Proteomes" id="UP000279908">
    <property type="component" value="Unassembled WGS sequence"/>
</dbReference>
<evidence type="ECO:0000313" key="5">
    <source>
        <dbReference type="EMBL" id="KAA6232424.1"/>
    </source>
</evidence>
<evidence type="ECO:0000256" key="1">
    <source>
        <dbReference type="SAM" id="MobiDB-lite"/>
    </source>
</evidence>
<dbReference type="RefSeq" id="WP_126385329.1">
    <property type="nucleotide sequence ID" value="NZ_CM018433.1"/>
</dbReference>
<dbReference type="Proteomes" id="UP000489351">
    <property type="component" value="Unassembled WGS sequence"/>
</dbReference>
<dbReference type="AlphaFoldDB" id="A0A432ATH0"/>
<dbReference type="EMBL" id="VMRG01000001">
    <property type="protein sequence ID" value="KAA6231735.1"/>
    <property type="molecule type" value="Genomic_DNA"/>
</dbReference>
<evidence type="ECO:0000313" key="7">
    <source>
        <dbReference type="EMBL" id="RTY34446.1"/>
    </source>
</evidence>
<accession>A0A432ATH0</accession>
<comment type="caution">
    <text evidence="7">The sequence shown here is derived from an EMBL/GenBank/DDBJ whole genome shotgun (WGS) entry which is preliminary data.</text>
</comment>
<evidence type="ECO:0000313" key="10">
    <source>
        <dbReference type="Proteomes" id="UP000489351"/>
    </source>
</evidence>
<dbReference type="EMBL" id="VMRG01000003">
    <property type="protein sequence ID" value="KAA6230494.1"/>
    <property type="molecule type" value="Genomic_DNA"/>
</dbReference>
<proteinExistence type="predicted"/>
<organism evidence="7 8">
    <name type="scientific">Chlorobium phaeovibrioides</name>
    <dbReference type="NCBI Taxonomy" id="1094"/>
    <lineage>
        <taxon>Bacteria</taxon>
        <taxon>Pseudomonadati</taxon>
        <taxon>Chlorobiota</taxon>
        <taxon>Chlorobiia</taxon>
        <taxon>Chlorobiales</taxon>
        <taxon>Chlorobiaceae</taxon>
        <taxon>Chlorobium/Pelodictyon group</taxon>
        <taxon>Chlorobium</taxon>
    </lineage>
</organism>
<dbReference type="EMBL" id="WUBZ01000126">
    <property type="protein sequence ID" value="MWV55346.1"/>
    <property type="molecule type" value="Genomic_DNA"/>
</dbReference>
<feature type="region of interest" description="Disordered" evidence="1">
    <location>
        <begin position="91"/>
        <end position="111"/>
    </location>
</feature>
<reference evidence="2 9" key="2">
    <citation type="submission" date="2019-07" db="EMBL/GenBank/DDBJ databases">
        <title>Draft genome Sequence of Chlorobium phaeovibrioides sp. strain PhvTcv-s14, from the Phylum Chlorobi.</title>
        <authorList>
            <person name="Babenko V."/>
            <person name="Boldyreva D."/>
            <person name="Kanygina A."/>
            <person name="Selezneva O."/>
            <person name="Akopiyan T."/>
            <person name="Lunina O."/>
        </authorList>
    </citation>
    <scope>NUCLEOTIDE SEQUENCE [LARGE SCALE GENOMIC DNA]</scope>
    <source>
        <strain evidence="2 9">GrTcv12</strain>
        <plasmid evidence="2">pl1</plasmid>
    </source>
</reference>
<dbReference type="EMBL" id="RXYK01000046">
    <property type="protein sequence ID" value="RTY34446.1"/>
    <property type="molecule type" value="Genomic_DNA"/>
</dbReference>
<evidence type="ECO:0000313" key="4">
    <source>
        <dbReference type="EMBL" id="KAA6231735.1"/>
    </source>
</evidence>
<dbReference type="Proteomes" id="UP000327458">
    <property type="component" value="Plasmid pl1"/>
</dbReference>
<evidence type="ECO:0000313" key="6">
    <source>
        <dbReference type="EMBL" id="MWV55346.1"/>
    </source>
</evidence>
<keyword evidence="10" id="KW-1185">Reference proteome</keyword>
<evidence type="ECO:0000313" key="9">
    <source>
        <dbReference type="Proteomes" id="UP000327458"/>
    </source>
</evidence>
<sequence length="135" mass="15517">MLQISIRRVERWECRLRRNGSMAYEKPGPQQPAHALMPAEKDAVLSFAGREDTVDYSLQLLAIKGAEANAFYLSASSVRLILQENGLGDDRTGRVRNSTRRNKPDRPDELTGPNQCWCWDVSYIKTDVLRVFWYL</sequence>